<dbReference type="EMBL" id="UYWY01019914">
    <property type="protein sequence ID" value="VDM39779.1"/>
    <property type="molecule type" value="Genomic_DNA"/>
</dbReference>
<sequence>MNEANERLKQAGQLTGREIRHLCKRMKRQQNAQSDSSHDHPLMMVCIMAKTDKNANDSPHVSSPCNGGGACMVAGGASKQWCTLIHTPAFVAHPMRTTLRDTTNSYVHCPYQTVFTADGSVKTTMLSCNA</sequence>
<evidence type="ECO:0000313" key="2">
    <source>
        <dbReference type="Proteomes" id="UP000050794"/>
    </source>
</evidence>
<dbReference type="AlphaFoldDB" id="A0A183UIY8"/>
<keyword evidence="2" id="KW-1185">Reference proteome</keyword>
<dbReference type="Proteomes" id="UP000050794">
    <property type="component" value="Unassembled WGS sequence"/>
</dbReference>
<proteinExistence type="predicted"/>
<name>A0A183UIY8_TOXCA</name>
<gene>
    <name evidence="1" type="ORF">TCNE_LOCUS8458</name>
</gene>
<reference evidence="1 2" key="2">
    <citation type="submission" date="2018-11" db="EMBL/GenBank/DDBJ databases">
        <authorList>
            <consortium name="Pathogen Informatics"/>
        </authorList>
    </citation>
    <scope>NUCLEOTIDE SEQUENCE [LARGE SCALE GENOMIC DNA]</scope>
</reference>
<organism evidence="2 3">
    <name type="scientific">Toxocara canis</name>
    <name type="common">Canine roundworm</name>
    <dbReference type="NCBI Taxonomy" id="6265"/>
    <lineage>
        <taxon>Eukaryota</taxon>
        <taxon>Metazoa</taxon>
        <taxon>Ecdysozoa</taxon>
        <taxon>Nematoda</taxon>
        <taxon>Chromadorea</taxon>
        <taxon>Rhabditida</taxon>
        <taxon>Spirurina</taxon>
        <taxon>Ascaridomorpha</taxon>
        <taxon>Ascaridoidea</taxon>
        <taxon>Toxocaridae</taxon>
        <taxon>Toxocara</taxon>
    </lineage>
</organism>
<reference evidence="3" key="1">
    <citation type="submission" date="2016-06" db="UniProtKB">
        <authorList>
            <consortium name="WormBaseParasite"/>
        </authorList>
    </citation>
    <scope>IDENTIFICATION</scope>
</reference>
<evidence type="ECO:0000313" key="1">
    <source>
        <dbReference type="EMBL" id="VDM39779.1"/>
    </source>
</evidence>
<accession>A0A183UIY8</accession>
<evidence type="ECO:0000313" key="3">
    <source>
        <dbReference type="WBParaSite" id="TCNE_0000845801-mRNA-1"/>
    </source>
</evidence>
<dbReference type="WBParaSite" id="TCNE_0000845801-mRNA-1">
    <property type="protein sequence ID" value="TCNE_0000845801-mRNA-1"/>
    <property type="gene ID" value="TCNE_0000845801"/>
</dbReference>
<protein>
    <submittedName>
        <fullName evidence="3">SAP domain-containing protein</fullName>
    </submittedName>
</protein>